<evidence type="ECO:0000313" key="3">
    <source>
        <dbReference type="Proteomes" id="UP000192596"/>
    </source>
</evidence>
<feature type="transmembrane region" description="Helical" evidence="1">
    <location>
        <begin position="249"/>
        <end position="271"/>
    </location>
</feature>
<keyword evidence="1" id="KW-0812">Transmembrane</keyword>
<dbReference type="InParanoid" id="A0A1V8SGX8"/>
<proteinExistence type="predicted"/>
<sequence>MRTNFTQCAADYAKANASIIALYGWTGDVVQIPKNETTQISTWGCHQFCGTGNDWYPWSQVSNTITTWVLPVVGIILQAPFVSNAFWETVFSLSRWLGSPMASLAYIFWNIKVSGKCALLVDLAVPYDRKITSPGTNFGSIRDSFYLLMTMNQFTMRPHVRQRKEAEGLLRVTLFSKDLRLLRPGVSPEGRITRASFDLPPGQFGVWNPGPGSDTYTPRPGIDMEPEGQLNKLRQDLAQKMRDGRKRGVVPVFISTLWFLFALALSIQSAFGYMGVNAQAHDLALGCLLSWLPVLILSSIVDRNPVAADATRKELNELVDRVRQALMDDTVRELYLRSIIDPNQHQDMQKRVERISKACPMLDDFFAHFAGQARKRWHYGAAHPILSDIEGAYIAEQGRDWLADEYEARNKLVLGKPKGLDWLDPRELWQVLSGVLIVAGSCLGAFVLSYYTPTVGLGCRSGGYTVFGAMAFILLSLEIVSWWVFDASKPRLERLGKDMRSMTLAHPSLLAREKSITIWYARVHVDAGRYVSSTARSLRQGLRSVLAALVSQNYANGVDEGLKAKWAHWQDMSAQSKLDYCFFKPVEMVNAVWLVYVAMAQTSGAYRNCDCMSSLWGGHGGYIDWNNYDTASSSYVLIYWTTGAVLASTTMTVGMLYLMLEWCLQSHISTASMDDAAEGLQWTRRFRWITSPYRICVHALIEGTYSARFWAYKTLRSTFGLGNNTTPRPGRRSVRWTREVVESKMIVGRPVPSTHPDEETPSEVEQPLVTGKDLHGHAVVVRIESRSSARSVSISPGASRAPSTEGRLSLQVTGQRIPYERQASQGSGV</sequence>
<gene>
    <name evidence="2" type="ORF">B0A48_15610</name>
</gene>
<keyword evidence="1" id="KW-0472">Membrane</keyword>
<organism evidence="2 3">
    <name type="scientific">Cryoendolithus antarcticus</name>
    <dbReference type="NCBI Taxonomy" id="1507870"/>
    <lineage>
        <taxon>Eukaryota</taxon>
        <taxon>Fungi</taxon>
        <taxon>Dikarya</taxon>
        <taxon>Ascomycota</taxon>
        <taxon>Pezizomycotina</taxon>
        <taxon>Dothideomycetes</taxon>
        <taxon>Dothideomycetidae</taxon>
        <taxon>Cladosporiales</taxon>
        <taxon>Cladosporiaceae</taxon>
        <taxon>Cryoendolithus</taxon>
    </lineage>
</organism>
<reference evidence="3" key="1">
    <citation type="submission" date="2017-03" db="EMBL/GenBank/DDBJ databases">
        <title>Genomes of endolithic fungi from Antarctica.</title>
        <authorList>
            <person name="Coleine C."/>
            <person name="Masonjones S."/>
            <person name="Stajich J.E."/>
        </authorList>
    </citation>
    <scope>NUCLEOTIDE SEQUENCE [LARGE SCALE GENOMIC DNA]</scope>
    <source>
        <strain evidence="3">CCFEE 5527</strain>
    </source>
</reference>
<dbReference type="OrthoDB" id="5392263at2759"/>
<dbReference type="Proteomes" id="UP000192596">
    <property type="component" value="Unassembled WGS sequence"/>
</dbReference>
<name>A0A1V8SGX8_9PEZI</name>
<feature type="transmembrane region" description="Helical" evidence="1">
    <location>
        <begin position="463"/>
        <end position="485"/>
    </location>
</feature>
<keyword evidence="3" id="KW-1185">Reference proteome</keyword>
<evidence type="ECO:0000256" key="1">
    <source>
        <dbReference type="SAM" id="Phobius"/>
    </source>
</evidence>
<protein>
    <submittedName>
        <fullName evidence="2">Uncharacterized protein</fullName>
    </submittedName>
</protein>
<dbReference type="AlphaFoldDB" id="A0A1V8SGX8"/>
<feature type="transmembrane region" description="Helical" evidence="1">
    <location>
        <begin position="428"/>
        <end position="451"/>
    </location>
</feature>
<keyword evidence="1" id="KW-1133">Transmembrane helix</keyword>
<evidence type="ECO:0000313" key="2">
    <source>
        <dbReference type="EMBL" id="OQN98343.1"/>
    </source>
</evidence>
<dbReference type="EMBL" id="NAJO01000046">
    <property type="protein sequence ID" value="OQN98343.1"/>
    <property type="molecule type" value="Genomic_DNA"/>
</dbReference>
<feature type="transmembrane region" description="Helical" evidence="1">
    <location>
        <begin position="637"/>
        <end position="660"/>
    </location>
</feature>
<comment type="caution">
    <text evidence="2">The sequence shown here is derived from an EMBL/GenBank/DDBJ whole genome shotgun (WGS) entry which is preliminary data.</text>
</comment>
<feature type="transmembrane region" description="Helical" evidence="1">
    <location>
        <begin position="283"/>
        <end position="301"/>
    </location>
</feature>
<accession>A0A1V8SGX8</accession>